<evidence type="ECO:0000313" key="4">
    <source>
        <dbReference type="Proteomes" id="UP001222800"/>
    </source>
</evidence>
<dbReference type="PROSITE" id="PS50943">
    <property type="entry name" value="HTH_CROC1"/>
    <property type="match status" value="1"/>
</dbReference>
<name>A0ABY8EHB1_9FIRM</name>
<proteinExistence type="predicted"/>
<dbReference type="Proteomes" id="UP001222800">
    <property type="component" value="Chromosome"/>
</dbReference>
<reference evidence="3 4" key="1">
    <citation type="submission" date="2023-03" db="EMBL/GenBank/DDBJ databases">
        <title>Complete genome sequence of Tepidibacter sp. SWIR-1, isolated from a deep-sea hydrothermal vent.</title>
        <authorList>
            <person name="Li X."/>
        </authorList>
    </citation>
    <scope>NUCLEOTIDE SEQUENCE [LARGE SCALE GENOMIC DNA]</scope>
    <source>
        <strain evidence="3 4">SWIR-1</strain>
    </source>
</reference>
<dbReference type="CDD" id="cd00093">
    <property type="entry name" value="HTH_XRE"/>
    <property type="match status" value="1"/>
</dbReference>
<evidence type="ECO:0000256" key="1">
    <source>
        <dbReference type="ARBA" id="ARBA00023125"/>
    </source>
</evidence>
<dbReference type="PANTHER" id="PTHR46558:SF11">
    <property type="entry name" value="HTH-TYPE TRANSCRIPTIONAL REGULATOR XRE"/>
    <property type="match status" value="1"/>
</dbReference>
<evidence type="ECO:0000313" key="3">
    <source>
        <dbReference type="EMBL" id="WFD12352.1"/>
    </source>
</evidence>
<dbReference type="SUPFAM" id="SSF47413">
    <property type="entry name" value="lambda repressor-like DNA-binding domains"/>
    <property type="match status" value="1"/>
</dbReference>
<protein>
    <submittedName>
        <fullName evidence="3">Helix-turn-helix transcriptional regulator</fullName>
    </submittedName>
</protein>
<dbReference type="EMBL" id="CP120733">
    <property type="protein sequence ID" value="WFD12352.1"/>
    <property type="molecule type" value="Genomic_DNA"/>
</dbReference>
<dbReference type="Gene3D" id="1.10.260.40">
    <property type="entry name" value="lambda repressor-like DNA-binding domains"/>
    <property type="match status" value="1"/>
</dbReference>
<sequence>MGKNDSKNKSSNLQFGVRLRDLRKEMDWTQKELGKKIAISDRVIGYYENSDRFPDEETLKKIADVFDVTIDYLLGRTNNPTTVRVEGDKLPKELRDIGIEYLTIAKEMADKEIPPEDIKKIIDVLGNRK</sequence>
<dbReference type="SMART" id="SM00530">
    <property type="entry name" value="HTH_XRE"/>
    <property type="match status" value="1"/>
</dbReference>
<accession>A0ABY8EHB1</accession>
<keyword evidence="1" id="KW-0238">DNA-binding</keyword>
<evidence type="ECO:0000259" key="2">
    <source>
        <dbReference type="PROSITE" id="PS50943"/>
    </source>
</evidence>
<dbReference type="PANTHER" id="PTHR46558">
    <property type="entry name" value="TRACRIPTIONAL REGULATORY PROTEIN-RELATED-RELATED"/>
    <property type="match status" value="1"/>
</dbReference>
<keyword evidence="4" id="KW-1185">Reference proteome</keyword>
<dbReference type="Pfam" id="PF01381">
    <property type="entry name" value="HTH_3"/>
    <property type="match status" value="1"/>
</dbReference>
<dbReference type="InterPro" id="IPR010982">
    <property type="entry name" value="Lambda_DNA-bd_dom_sf"/>
</dbReference>
<gene>
    <name evidence="3" type="ORF">P4S50_07850</name>
</gene>
<organism evidence="3 4">
    <name type="scientific">Tepidibacter hydrothermalis</name>
    <dbReference type="NCBI Taxonomy" id="3036126"/>
    <lineage>
        <taxon>Bacteria</taxon>
        <taxon>Bacillati</taxon>
        <taxon>Bacillota</taxon>
        <taxon>Clostridia</taxon>
        <taxon>Peptostreptococcales</taxon>
        <taxon>Peptostreptococcaceae</taxon>
        <taxon>Tepidibacter</taxon>
    </lineage>
</organism>
<dbReference type="InterPro" id="IPR001387">
    <property type="entry name" value="Cro/C1-type_HTH"/>
</dbReference>
<feature type="domain" description="HTH cro/C1-type" evidence="2">
    <location>
        <begin position="19"/>
        <end position="73"/>
    </location>
</feature>